<protein>
    <submittedName>
        <fullName evidence="2">Uncharacterized protein</fullName>
    </submittedName>
</protein>
<feature type="compositionally biased region" description="Basic residues" evidence="1">
    <location>
        <begin position="9"/>
        <end position="21"/>
    </location>
</feature>
<organism evidence="2 3">
    <name type="scientific">Mycobacterium attenuatum</name>
    <dbReference type="NCBI Taxonomy" id="2341086"/>
    <lineage>
        <taxon>Bacteria</taxon>
        <taxon>Bacillati</taxon>
        <taxon>Actinomycetota</taxon>
        <taxon>Actinomycetes</taxon>
        <taxon>Mycobacteriales</taxon>
        <taxon>Mycobacteriaceae</taxon>
        <taxon>Mycobacterium</taxon>
    </lineage>
</organism>
<dbReference type="AlphaFoldDB" id="A0A498QGZ8"/>
<sequence length="69" mass="7356">MDAAVAGPRRPHRVGRHRAGPRARTASCQSGDSVLRYGVLSCNTPDSSAPKLPIPEIAACVNRFKMLAL</sequence>
<proteinExistence type="predicted"/>
<feature type="region of interest" description="Disordered" evidence="1">
    <location>
        <begin position="1"/>
        <end position="27"/>
    </location>
</feature>
<dbReference type="Proteomes" id="UP000273307">
    <property type="component" value="Unassembled WGS sequence"/>
</dbReference>
<keyword evidence="3" id="KW-1185">Reference proteome</keyword>
<name>A0A498QGZ8_9MYCO</name>
<dbReference type="EMBL" id="UPHP01000126">
    <property type="protein sequence ID" value="VBA42890.1"/>
    <property type="molecule type" value="Genomic_DNA"/>
</dbReference>
<evidence type="ECO:0000256" key="1">
    <source>
        <dbReference type="SAM" id="MobiDB-lite"/>
    </source>
</evidence>
<accession>A0A498QGZ8</accession>
<gene>
    <name evidence="2" type="ORF">LAUMK136_04806</name>
</gene>
<evidence type="ECO:0000313" key="2">
    <source>
        <dbReference type="EMBL" id="VBA42890.1"/>
    </source>
</evidence>
<evidence type="ECO:0000313" key="3">
    <source>
        <dbReference type="Proteomes" id="UP000273307"/>
    </source>
</evidence>
<reference evidence="2 3" key="1">
    <citation type="submission" date="2018-09" db="EMBL/GenBank/DDBJ databases">
        <authorList>
            <person name="Tagini F."/>
        </authorList>
    </citation>
    <scope>NUCLEOTIDE SEQUENCE [LARGE SCALE GENOMIC DNA]</scope>
    <source>
        <strain evidence="2 3">MK136</strain>
    </source>
</reference>